<evidence type="ECO:0000313" key="2">
    <source>
        <dbReference type="Proteomes" id="UP001631969"/>
    </source>
</evidence>
<organism evidence="1 2">
    <name type="scientific">Paenibacillus mesotrionivorans</name>
    <dbReference type="NCBI Taxonomy" id="3160968"/>
    <lineage>
        <taxon>Bacteria</taxon>
        <taxon>Bacillati</taxon>
        <taxon>Bacillota</taxon>
        <taxon>Bacilli</taxon>
        <taxon>Bacillales</taxon>
        <taxon>Paenibacillaceae</taxon>
        <taxon>Paenibacillus</taxon>
    </lineage>
</organism>
<evidence type="ECO:0000313" key="1">
    <source>
        <dbReference type="EMBL" id="MFM9331659.1"/>
    </source>
</evidence>
<dbReference type="EMBL" id="JBJURJ010000020">
    <property type="protein sequence ID" value="MFM9331659.1"/>
    <property type="molecule type" value="Genomic_DNA"/>
</dbReference>
<protein>
    <submittedName>
        <fullName evidence="1">Uncharacterized protein</fullName>
    </submittedName>
</protein>
<reference evidence="1" key="1">
    <citation type="submission" date="2024-12" db="EMBL/GenBank/DDBJ databases">
        <authorList>
            <person name="Wu N."/>
        </authorList>
    </citation>
    <scope>NUCLEOTIDE SEQUENCE</scope>
    <source>
        <strain evidence="1">P15</strain>
    </source>
</reference>
<dbReference type="Proteomes" id="UP001631969">
    <property type="component" value="Unassembled WGS sequence"/>
</dbReference>
<keyword evidence="2" id="KW-1185">Reference proteome</keyword>
<accession>A0ACC7P5Y0</accession>
<name>A0ACC7P5Y0_9BACL</name>
<proteinExistence type="predicted"/>
<comment type="caution">
    <text evidence="1">The sequence shown here is derived from an EMBL/GenBank/DDBJ whole genome shotgun (WGS) entry which is preliminary data.</text>
</comment>
<sequence>MSDSSNGITLTEEVVKNILTGAGDSIAGRIISNMSDRKEISFSSNAIQGAKFRPAVDVLKPVSKALGIATIASTGIDIYADF</sequence>
<gene>
    <name evidence="1" type="ORF">ACI1P1_25495</name>
</gene>